<dbReference type="Pfam" id="PF00094">
    <property type="entry name" value="VWD"/>
    <property type="match status" value="1"/>
</dbReference>
<reference evidence="6" key="2">
    <citation type="submission" date="2025-08" db="UniProtKB">
        <authorList>
            <consortium name="Ensembl"/>
        </authorList>
    </citation>
    <scope>IDENTIFICATION</scope>
</reference>
<keyword evidence="3" id="KW-0325">Glycoprotein</keyword>
<accession>A0A4W5PKB6</accession>
<dbReference type="CDD" id="cd19941">
    <property type="entry name" value="TIL"/>
    <property type="match status" value="1"/>
</dbReference>
<proteinExistence type="predicted"/>
<keyword evidence="7" id="KW-1185">Reference proteome</keyword>
<dbReference type="Pfam" id="PF08742">
    <property type="entry name" value="C8"/>
    <property type="match status" value="1"/>
</dbReference>
<dbReference type="PANTHER" id="PTHR11339">
    <property type="entry name" value="EXTRACELLULAR MATRIX GLYCOPROTEIN RELATED"/>
    <property type="match status" value="1"/>
</dbReference>
<dbReference type="GeneTree" id="ENSGT00940000163235"/>
<feature type="domain" description="VWFD" evidence="5">
    <location>
        <begin position="3"/>
        <end position="184"/>
    </location>
</feature>
<sequence>MTGVCEGWGDPHYITFDGLFYSFQGNCTYVLMEEMWPRHQFKIYIDNVNCDPTEDVSCPRAIIVSYRSTVITLKNHNLIGAAQLEALIDGVSLRLPFSRHGVKVMSSGINMVLEIAHLQVVVTFGVTGFSVNLPWQHFGNNTQGHCGTCNNNKADDCMLPGGQLVENCALMADYWPAKDQPDCHVAPGIPTNSPLPEPTQKPCKPDSSACDLLKDSIFAACHPFVSPDNFYKGCVYDSCHVSNPAVECTSLQTYAAACAQFGVCIYWRNHTAQCASDCPADKVYKPCGPAEQPTCDDNPDESRMNFTTEGCFCPDGMKLFNKDSEICVDKCGCIDPEGVPREFNERFEYKCQDCVCSESTKTVTCKPKVCSKPPVEICTGPGFVYVNQTDPSDPCCSSLVCRCDSRTCPPTNMNCPIGFVPVVSVPEGKCCPEHTCGMVSLPLSRLSTCGMVSLPLSRLSTCGMVSLPLSRISTCGMVSLPLSRLSTCGMVSLPLSRLSTCGMVSLPLSIISTCGIVSLPLSRLSTCGMVSLPLSRLSTCGMVSLPLSRLSTCDMVSLPISRLSCIDVFVLLR</sequence>
<keyword evidence="1" id="KW-0677">Repeat</keyword>
<evidence type="ECO:0000256" key="3">
    <source>
        <dbReference type="ARBA" id="ARBA00023180"/>
    </source>
</evidence>
<protein>
    <submittedName>
        <fullName evidence="6">Zmp:0000001332</fullName>
    </submittedName>
</protein>
<dbReference type="InterPro" id="IPR050780">
    <property type="entry name" value="Mucin_vWF_Thrombospondin_sf"/>
</dbReference>
<dbReference type="InterPro" id="IPR001846">
    <property type="entry name" value="VWF_type-D"/>
</dbReference>
<dbReference type="SMART" id="SM00832">
    <property type="entry name" value="C8"/>
    <property type="match status" value="1"/>
</dbReference>
<dbReference type="PANTHER" id="PTHR11339:SF406">
    <property type="entry name" value="MUCIN-5AC-LIKE"/>
    <property type="match status" value="1"/>
</dbReference>
<dbReference type="Ensembl" id="ENSHHUT00000067287.1">
    <property type="protein sequence ID" value="ENSHHUP00000065081.1"/>
    <property type="gene ID" value="ENSHHUG00000038434.1"/>
</dbReference>
<dbReference type="PROSITE" id="PS01208">
    <property type="entry name" value="VWFC_1"/>
    <property type="match status" value="1"/>
</dbReference>
<reference evidence="7" key="1">
    <citation type="submission" date="2018-06" db="EMBL/GenBank/DDBJ databases">
        <title>Genome assembly of Danube salmon.</title>
        <authorList>
            <person name="Macqueen D.J."/>
            <person name="Gundappa M.K."/>
        </authorList>
    </citation>
    <scope>NUCLEOTIDE SEQUENCE [LARGE SCALE GENOMIC DNA]</scope>
</reference>
<name>A0A4W5PKB6_9TELE</name>
<evidence type="ECO:0000313" key="6">
    <source>
        <dbReference type="Ensembl" id="ENSHHUP00000065081.1"/>
    </source>
</evidence>
<dbReference type="AlphaFoldDB" id="A0A4W5PKB6"/>
<evidence type="ECO:0000313" key="7">
    <source>
        <dbReference type="Proteomes" id="UP000314982"/>
    </source>
</evidence>
<feature type="domain" description="VWFC" evidence="4">
    <location>
        <begin position="333"/>
        <end position="402"/>
    </location>
</feature>
<dbReference type="PROSITE" id="PS51233">
    <property type="entry name" value="VWFD"/>
    <property type="match status" value="1"/>
</dbReference>
<reference evidence="6" key="3">
    <citation type="submission" date="2025-09" db="UniProtKB">
        <authorList>
            <consortium name="Ensembl"/>
        </authorList>
    </citation>
    <scope>IDENTIFICATION</scope>
</reference>
<dbReference type="InterPro" id="IPR014853">
    <property type="entry name" value="VWF/SSPO/ZAN-like_Cys-rich_dom"/>
</dbReference>
<dbReference type="PROSITE" id="PS50184">
    <property type="entry name" value="VWFC_2"/>
    <property type="match status" value="1"/>
</dbReference>
<dbReference type="SUPFAM" id="SSF57567">
    <property type="entry name" value="Serine protease inhibitors"/>
    <property type="match status" value="1"/>
</dbReference>
<evidence type="ECO:0000256" key="2">
    <source>
        <dbReference type="ARBA" id="ARBA00023157"/>
    </source>
</evidence>
<dbReference type="Proteomes" id="UP000314982">
    <property type="component" value="Unassembled WGS sequence"/>
</dbReference>
<dbReference type="InterPro" id="IPR001007">
    <property type="entry name" value="VWF_dom"/>
</dbReference>
<dbReference type="Gene3D" id="2.10.25.10">
    <property type="entry name" value="Laminin"/>
    <property type="match status" value="1"/>
</dbReference>
<dbReference type="SMART" id="SM00216">
    <property type="entry name" value="VWD"/>
    <property type="match status" value="1"/>
</dbReference>
<organism evidence="6 7">
    <name type="scientific">Hucho hucho</name>
    <name type="common">huchen</name>
    <dbReference type="NCBI Taxonomy" id="62062"/>
    <lineage>
        <taxon>Eukaryota</taxon>
        <taxon>Metazoa</taxon>
        <taxon>Chordata</taxon>
        <taxon>Craniata</taxon>
        <taxon>Vertebrata</taxon>
        <taxon>Euteleostomi</taxon>
        <taxon>Actinopterygii</taxon>
        <taxon>Neopterygii</taxon>
        <taxon>Teleostei</taxon>
        <taxon>Protacanthopterygii</taxon>
        <taxon>Salmoniformes</taxon>
        <taxon>Salmonidae</taxon>
        <taxon>Salmoninae</taxon>
        <taxon>Hucho</taxon>
    </lineage>
</organism>
<keyword evidence="2" id="KW-1015">Disulfide bond</keyword>
<dbReference type="InterPro" id="IPR036084">
    <property type="entry name" value="Ser_inhib-like_sf"/>
</dbReference>
<evidence type="ECO:0000256" key="1">
    <source>
        <dbReference type="ARBA" id="ARBA00022737"/>
    </source>
</evidence>
<evidence type="ECO:0000259" key="5">
    <source>
        <dbReference type="PROSITE" id="PS51233"/>
    </source>
</evidence>
<evidence type="ECO:0000259" key="4">
    <source>
        <dbReference type="PROSITE" id="PS50184"/>
    </source>
</evidence>